<dbReference type="Proteomes" id="UP001209878">
    <property type="component" value="Unassembled WGS sequence"/>
</dbReference>
<dbReference type="EMBL" id="JAODUO010000314">
    <property type="protein sequence ID" value="KAK2183370.1"/>
    <property type="molecule type" value="Genomic_DNA"/>
</dbReference>
<name>A0AAD9NUZ7_RIDPI</name>
<proteinExistence type="predicted"/>
<comment type="caution">
    <text evidence="1">The sequence shown here is derived from an EMBL/GenBank/DDBJ whole genome shotgun (WGS) entry which is preliminary data.</text>
</comment>
<gene>
    <name evidence="1" type="ORF">NP493_311g02087</name>
</gene>
<accession>A0AAD9NUZ7</accession>
<organism evidence="1 2">
    <name type="scientific">Ridgeia piscesae</name>
    <name type="common">Tubeworm</name>
    <dbReference type="NCBI Taxonomy" id="27915"/>
    <lineage>
        <taxon>Eukaryota</taxon>
        <taxon>Metazoa</taxon>
        <taxon>Spiralia</taxon>
        <taxon>Lophotrochozoa</taxon>
        <taxon>Annelida</taxon>
        <taxon>Polychaeta</taxon>
        <taxon>Sedentaria</taxon>
        <taxon>Canalipalpata</taxon>
        <taxon>Sabellida</taxon>
        <taxon>Siboglinidae</taxon>
        <taxon>Ridgeia</taxon>
    </lineage>
</organism>
<protein>
    <submittedName>
        <fullName evidence="1">Uncharacterized protein</fullName>
    </submittedName>
</protein>
<dbReference type="AlphaFoldDB" id="A0AAD9NUZ7"/>
<reference evidence="1" key="1">
    <citation type="journal article" date="2023" name="Mol. Biol. Evol.">
        <title>Third-Generation Sequencing Reveals the Adaptive Role of the Epigenome in Three Deep-Sea Polychaetes.</title>
        <authorList>
            <person name="Perez M."/>
            <person name="Aroh O."/>
            <person name="Sun Y."/>
            <person name="Lan Y."/>
            <person name="Juniper S.K."/>
            <person name="Young C.R."/>
            <person name="Angers B."/>
            <person name="Qian P.Y."/>
        </authorList>
    </citation>
    <scope>NUCLEOTIDE SEQUENCE</scope>
    <source>
        <strain evidence="1">R07B-5</strain>
    </source>
</reference>
<evidence type="ECO:0000313" key="2">
    <source>
        <dbReference type="Proteomes" id="UP001209878"/>
    </source>
</evidence>
<keyword evidence="2" id="KW-1185">Reference proteome</keyword>
<sequence length="126" mass="14084">MIEKTRKKYFFCKIHSEIWASLISTCGIFTNKQHPKKVPASMTSCTHAMPPGGLLMNQPVDISVSLSAGSMRRILAVSHGHQTDEKQHFYTDITQELCDGHQSPSLVTSPWTARACPLSDRVRNKT</sequence>
<evidence type="ECO:0000313" key="1">
    <source>
        <dbReference type="EMBL" id="KAK2183370.1"/>
    </source>
</evidence>